<dbReference type="SFLD" id="SFLDS00029">
    <property type="entry name" value="Radical_SAM"/>
    <property type="match status" value="1"/>
</dbReference>
<dbReference type="InterPro" id="IPR012840">
    <property type="entry name" value="NrdG2"/>
</dbReference>
<sequence>MNIIGIEKSSFIDYPNNICTVLFTGGCNFRCPYCHNSSIVNNTGDRIDEDKIIVFLKKRKKFIDSLCISGGEPTLQKDLYDFICRVKEEDFIIKLDTNGTNPTLLRNLIDKKLIDYVAMDIKAPLAKYPSIVESVVDLKDIQESINILLKNKVEYEFRTTICKELLSIEDIKTIAKELKGCKTYVLQNFRDGETVLAGENKFTSYKAEELKEIEEAISTLLNRVIIR</sequence>
<feature type="domain" description="Radical SAM core" evidence="1">
    <location>
        <begin position="13"/>
        <end position="227"/>
    </location>
</feature>
<dbReference type="SFLD" id="SFLDG01067">
    <property type="entry name" value="SPASM/twitch_domain_containing"/>
    <property type="match status" value="1"/>
</dbReference>
<protein>
    <submittedName>
        <fullName evidence="2">Anaerobic ribonucleoside-triphosphate reductase activating protein</fullName>
    </submittedName>
</protein>
<dbReference type="InterPro" id="IPR050377">
    <property type="entry name" value="Radical_SAM_PqqE_MftC-like"/>
</dbReference>
<dbReference type="PANTHER" id="PTHR11228">
    <property type="entry name" value="RADICAL SAM DOMAIN PROTEIN"/>
    <property type="match status" value="1"/>
</dbReference>
<dbReference type="RefSeq" id="WP_216417543.1">
    <property type="nucleotide sequence ID" value="NZ_JAHLQK010000004.1"/>
</dbReference>
<dbReference type="InterPro" id="IPR007197">
    <property type="entry name" value="rSAM"/>
</dbReference>
<gene>
    <name evidence="2" type="ORF">KQI88_11775</name>
</gene>
<comment type="caution">
    <text evidence="2">The sequence shown here is derived from an EMBL/GenBank/DDBJ whole genome shotgun (WGS) entry which is preliminary data.</text>
</comment>
<dbReference type="EMBL" id="JAHLQK010000004">
    <property type="protein sequence ID" value="MBU5677089.1"/>
    <property type="molecule type" value="Genomic_DNA"/>
</dbReference>
<evidence type="ECO:0000313" key="2">
    <source>
        <dbReference type="EMBL" id="MBU5677089.1"/>
    </source>
</evidence>
<reference evidence="2 3" key="1">
    <citation type="submission" date="2021-06" db="EMBL/GenBank/DDBJ databases">
        <authorList>
            <person name="Sun Q."/>
            <person name="Li D."/>
        </authorList>
    </citation>
    <scope>NUCLEOTIDE SEQUENCE [LARGE SCALE GENOMIC DNA]</scope>
    <source>
        <strain evidence="2 3">MSJ-5</strain>
    </source>
</reference>
<dbReference type="CDD" id="cd01335">
    <property type="entry name" value="Radical_SAM"/>
    <property type="match status" value="1"/>
</dbReference>
<dbReference type="PROSITE" id="PS51918">
    <property type="entry name" value="RADICAL_SAM"/>
    <property type="match status" value="1"/>
</dbReference>
<accession>A0ABS6G4I7</accession>
<dbReference type="Proteomes" id="UP000779508">
    <property type="component" value="Unassembled WGS sequence"/>
</dbReference>
<dbReference type="NCBIfam" id="TIGR02495">
    <property type="entry name" value="NrdG2"/>
    <property type="match status" value="1"/>
</dbReference>
<dbReference type="PANTHER" id="PTHR11228:SF27">
    <property type="entry name" value="GLYCYL-RADICAL ENZYME ACTIVATING ENZYME MJ1227-RELATED"/>
    <property type="match status" value="1"/>
</dbReference>
<proteinExistence type="predicted"/>
<name>A0ABS6G4I7_9FIRM</name>
<evidence type="ECO:0000259" key="1">
    <source>
        <dbReference type="PROSITE" id="PS51918"/>
    </source>
</evidence>
<dbReference type="SFLD" id="SFLDG01094">
    <property type="entry name" value="Uncharacterised_Radical_SAM_Su"/>
    <property type="match status" value="1"/>
</dbReference>
<organism evidence="2 3">
    <name type="scientific">Alkaliphilus flagellatus</name>
    <dbReference type="NCBI Taxonomy" id="2841507"/>
    <lineage>
        <taxon>Bacteria</taxon>
        <taxon>Bacillati</taxon>
        <taxon>Bacillota</taxon>
        <taxon>Clostridia</taxon>
        <taxon>Peptostreptococcales</taxon>
        <taxon>Natronincolaceae</taxon>
        <taxon>Alkaliphilus</taxon>
    </lineage>
</organism>
<dbReference type="Pfam" id="PF04055">
    <property type="entry name" value="Radical_SAM"/>
    <property type="match status" value="1"/>
</dbReference>
<evidence type="ECO:0000313" key="3">
    <source>
        <dbReference type="Proteomes" id="UP000779508"/>
    </source>
</evidence>
<keyword evidence="3" id="KW-1185">Reference proteome</keyword>